<keyword evidence="3" id="KW-1185">Reference proteome</keyword>
<dbReference type="Proteomes" id="UP001472677">
    <property type="component" value="Unassembled WGS sequence"/>
</dbReference>
<protein>
    <submittedName>
        <fullName evidence="2">Uncharacterized protein</fullName>
    </submittedName>
</protein>
<accession>A0ABR2CJE1</accession>
<gene>
    <name evidence="2" type="ORF">V6N12_003725</name>
</gene>
<name>A0ABR2CJE1_9ROSI</name>
<evidence type="ECO:0000313" key="2">
    <source>
        <dbReference type="EMBL" id="KAK8519750.1"/>
    </source>
</evidence>
<organism evidence="2 3">
    <name type="scientific">Hibiscus sabdariffa</name>
    <name type="common">roselle</name>
    <dbReference type="NCBI Taxonomy" id="183260"/>
    <lineage>
        <taxon>Eukaryota</taxon>
        <taxon>Viridiplantae</taxon>
        <taxon>Streptophyta</taxon>
        <taxon>Embryophyta</taxon>
        <taxon>Tracheophyta</taxon>
        <taxon>Spermatophyta</taxon>
        <taxon>Magnoliopsida</taxon>
        <taxon>eudicotyledons</taxon>
        <taxon>Gunneridae</taxon>
        <taxon>Pentapetalae</taxon>
        <taxon>rosids</taxon>
        <taxon>malvids</taxon>
        <taxon>Malvales</taxon>
        <taxon>Malvaceae</taxon>
        <taxon>Malvoideae</taxon>
        <taxon>Hibiscus</taxon>
    </lineage>
</organism>
<proteinExistence type="predicted"/>
<feature type="region of interest" description="Disordered" evidence="1">
    <location>
        <begin position="25"/>
        <end position="46"/>
    </location>
</feature>
<sequence length="114" mass="12540">MVGGFAKAVEDELNLTKHTSFVAADHGASTASPPTDAMAVPPSSSVQVDPLKNRACIRVEQRGSVARVNNLPNFMDMLRNENISRCVDKVSYNAVKEQVMLLSEARRVRRGNLW</sequence>
<reference evidence="2 3" key="1">
    <citation type="journal article" date="2024" name="G3 (Bethesda)">
        <title>Genome assembly of Hibiscus sabdariffa L. provides insights into metabolisms of medicinal natural products.</title>
        <authorList>
            <person name="Kim T."/>
        </authorList>
    </citation>
    <scope>NUCLEOTIDE SEQUENCE [LARGE SCALE GENOMIC DNA]</scope>
    <source>
        <strain evidence="2">TK-2024</strain>
        <tissue evidence="2">Old leaves</tissue>
    </source>
</reference>
<comment type="caution">
    <text evidence="2">The sequence shown here is derived from an EMBL/GenBank/DDBJ whole genome shotgun (WGS) entry which is preliminary data.</text>
</comment>
<evidence type="ECO:0000256" key="1">
    <source>
        <dbReference type="SAM" id="MobiDB-lite"/>
    </source>
</evidence>
<evidence type="ECO:0000313" key="3">
    <source>
        <dbReference type="Proteomes" id="UP001472677"/>
    </source>
</evidence>
<dbReference type="EMBL" id="JBBPBM010000049">
    <property type="protein sequence ID" value="KAK8519750.1"/>
    <property type="molecule type" value="Genomic_DNA"/>
</dbReference>